<dbReference type="PROSITE" id="PS51635">
    <property type="entry name" value="PNPLA"/>
    <property type="match status" value="1"/>
</dbReference>
<dbReference type="SUPFAM" id="SSF52151">
    <property type="entry name" value="FabD/lysophospholipase-like"/>
    <property type="match status" value="1"/>
</dbReference>
<feature type="active site" description="Nucleophile" evidence="2">
    <location>
        <position position="65"/>
    </location>
</feature>
<evidence type="ECO:0000256" key="1">
    <source>
        <dbReference type="ARBA" id="ARBA00023098"/>
    </source>
</evidence>
<feature type="short sequence motif" description="DGA/G" evidence="2">
    <location>
        <begin position="309"/>
        <end position="311"/>
    </location>
</feature>
<feature type="short sequence motif" description="GXSXG" evidence="2">
    <location>
        <begin position="63"/>
        <end position="67"/>
    </location>
</feature>
<keyword evidence="1 2" id="KW-0443">Lipid metabolism</keyword>
<name>A0ABR6Y0Y7_9FLAO</name>
<gene>
    <name evidence="4" type="ORF">H6H04_08255</name>
</gene>
<evidence type="ECO:0000259" key="3">
    <source>
        <dbReference type="PROSITE" id="PS51635"/>
    </source>
</evidence>
<dbReference type="Pfam" id="PF01734">
    <property type="entry name" value="Patatin"/>
    <property type="match status" value="1"/>
</dbReference>
<comment type="caution">
    <text evidence="2">Lacks conserved residue(s) required for the propagation of feature annotation.</text>
</comment>
<evidence type="ECO:0000313" key="4">
    <source>
        <dbReference type="EMBL" id="MBC3846368.1"/>
    </source>
</evidence>
<organism evidence="4 5">
    <name type="scientific">Winogradskyella echinorum</name>
    <dbReference type="NCBI Taxonomy" id="538189"/>
    <lineage>
        <taxon>Bacteria</taxon>
        <taxon>Pseudomonadati</taxon>
        <taxon>Bacteroidota</taxon>
        <taxon>Flavobacteriia</taxon>
        <taxon>Flavobacteriales</taxon>
        <taxon>Flavobacteriaceae</taxon>
        <taxon>Winogradskyella</taxon>
    </lineage>
</organism>
<proteinExistence type="predicted"/>
<evidence type="ECO:0000256" key="2">
    <source>
        <dbReference type="PROSITE-ProRule" id="PRU01161"/>
    </source>
</evidence>
<keyword evidence="2" id="KW-0442">Lipid degradation</keyword>
<dbReference type="Proteomes" id="UP000607435">
    <property type="component" value="Unassembled WGS sequence"/>
</dbReference>
<reference evidence="4 5" key="1">
    <citation type="submission" date="2020-08" db="EMBL/GenBank/DDBJ databases">
        <title>Winogradskyella ouciana sp. nov., isolated from the hadal seawater of the Mariana Trench.</title>
        <authorList>
            <person name="He X."/>
        </authorList>
    </citation>
    <scope>NUCLEOTIDE SEQUENCE [LARGE SCALE GENOMIC DNA]</scope>
    <source>
        <strain evidence="4 5">KCTC 22026</strain>
    </source>
</reference>
<dbReference type="Gene3D" id="3.40.1090.10">
    <property type="entry name" value="Cytosolic phospholipase A2 catalytic domain"/>
    <property type="match status" value="1"/>
</dbReference>
<evidence type="ECO:0000313" key="5">
    <source>
        <dbReference type="Proteomes" id="UP000607435"/>
    </source>
</evidence>
<dbReference type="EMBL" id="JACOME010000002">
    <property type="protein sequence ID" value="MBC3846368.1"/>
    <property type="molecule type" value="Genomic_DNA"/>
</dbReference>
<dbReference type="InterPro" id="IPR002641">
    <property type="entry name" value="PNPLA_dom"/>
</dbReference>
<sequence length="580" mass="65172">MSKQTFHLGLTMAGAVSAGAYTAGFMDYILEALAEWESAKKEQANNPNSNIPKHNVVIDAIGGASAGGMVSMITALALCAGKLKPIKEVAHTKTGNILYDSWVFLDDDDSLYNGTGVGKTTFEKMLSTTDLKKEKGAPSLLNSEPIDRIAEEVFDKLPNTTSTTNLPNYVSKDLRVLLTVTSLRPLDYKVKMSRIKSKFMDSTPGHRVSNHDIVAHFKLNYHDTIDYNEFLPFRPLSSTLDSKSNKDFLIKVTKATGAFPIGLAPRYFDSEFPMEYVHNNLKKRKAFTAQMDVEFDTETSGNFQFTAVDGGTINNEPFDEVLRCLADNHGPEDADNPKYGTVLIDPFPNFKDEIINSTPDFEKTSIMDIVGNLIPTILNQARNKQSDTYGTGLFKLMAFPRKLKLGQIDEETDHPPLATGAIGGFGGFLDIEFRKHDFFLGRKNAKNFLRGIFFTECNPNDRDNLFYGVSEEAIDKFSREVDGKIYMPIIPDVSKLDPNDESNPTKYKIQEFPKFNSKAFYQLEKPIKNRIKAIVKAELNNKLSGFWWWLSKRIVIGKVSNKLTKWVINTIEKDFKKRGM</sequence>
<dbReference type="InterPro" id="IPR016035">
    <property type="entry name" value="Acyl_Trfase/lysoPLipase"/>
</dbReference>
<accession>A0ABR6Y0Y7</accession>
<comment type="caution">
    <text evidence="4">The sequence shown here is derived from an EMBL/GenBank/DDBJ whole genome shotgun (WGS) entry which is preliminary data.</text>
</comment>
<keyword evidence="2" id="KW-0378">Hydrolase</keyword>
<protein>
    <submittedName>
        <fullName evidence="4">Patatin-like phospholipase family protein</fullName>
    </submittedName>
</protein>
<feature type="active site" description="Proton acceptor" evidence="2">
    <location>
        <position position="309"/>
    </location>
</feature>
<feature type="domain" description="PNPLA" evidence="3">
    <location>
        <begin position="10"/>
        <end position="322"/>
    </location>
</feature>
<dbReference type="RefSeq" id="WP_186845487.1">
    <property type="nucleotide sequence ID" value="NZ_JACOME010000002.1"/>
</dbReference>
<keyword evidence="5" id="KW-1185">Reference proteome</keyword>